<name>A0AAD5UN49_9FUNG</name>
<comment type="caution">
    <text evidence="2">The sequence shown here is derived from an EMBL/GenBank/DDBJ whole genome shotgun (WGS) entry which is preliminary data.</text>
</comment>
<feature type="compositionally biased region" description="Basic and acidic residues" evidence="1">
    <location>
        <begin position="149"/>
        <end position="158"/>
    </location>
</feature>
<feature type="region of interest" description="Disordered" evidence="1">
    <location>
        <begin position="36"/>
        <end position="63"/>
    </location>
</feature>
<evidence type="ECO:0000313" key="2">
    <source>
        <dbReference type="EMBL" id="KAJ3261014.1"/>
    </source>
</evidence>
<accession>A0AAD5UN49</accession>
<protein>
    <submittedName>
        <fullName evidence="2">Uncharacterized protein</fullName>
    </submittedName>
</protein>
<keyword evidence="3" id="KW-1185">Reference proteome</keyword>
<feature type="compositionally biased region" description="Basic residues" evidence="1">
    <location>
        <begin position="314"/>
        <end position="329"/>
    </location>
</feature>
<feature type="compositionally biased region" description="Basic and acidic residues" evidence="1">
    <location>
        <begin position="304"/>
        <end position="313"/>
    </location>
</feature>
<dbReference type="EMBL" id="JADGKB010000008">
    <property type="protein sequence ID" value="KAJ3261014.1"/>
    <property type="molecule type" value="Genomic_DNA"/>
</dbReference>
<feature type="region of interest" description="Disordered" evidence="1">
    <location>
        <begin position="147"/>
        <end position="207"/>
    </location>
</feature>
<feature type="region of interest" description="Disordered" evidence="1">
    <location>
        <begin position="266"/>
        <end position="342"/>
    </location>
</feature>
<feature type="compositionally biased region" description="Polar residues" evidence="1">
    <location>
        <begin position="190"/>
        <end position="200"/>
    </location>
</feature>
<sequence>MKFCGIFSTLFNKRKNKQTSNSTEALKVEEKLEKETIVQRPKATKPRSRTPSVRAPSIHSQHDSYQTTLLKKSMDGREEFSAQALMGSDFGLPLGSNNDFSNFMGSIIHIEEPVLDIPKPADSLRPESPAFLSPDYKISLNRQKSIKKKSNEDIEVARRKSVKKRSSDEDEPIINLARKKSMSLKRPDTPDSNPSTSLNRKASRYEKTLVDMTPDAKFTKGTLLDKVDLDRKGTVSRLKDAPIDEFGSGGLLTHNVTLKKQDADVTLYRSRSSKPRPQKSGESLSRSKSKRALNDDVSLSRSKSRMDKEEISRSKSKVNRQKSVKKDKRRVSDDDSDDDEPLANFALAALQQSLAQK</sequence>
<evidence type="ECO:0000256" key="1">
    <source>
        <dbReference type="SAM" id="MobiDB-lite"/>
    </source>
</evidence>
<dbReference type="Proteomes" id="UP001210925">
    <property type="component" value="Unassembled WGS sequence"/>
</dbReference>
<reference evidence="2" key="1">
    <citation type="submission" date="2020-05" db="EMBL/GenBank/DDBJ databases">
        <title>Phylogenomic resolution of chytrid fungi.</title>
        <authorList>
            <person name="Stajich J.E."/>
            <person name="Amses K."/>
            <person name="Simmons R."/>
            <person name="Seto K."/>
            <person name="Myers J."/>
            <person name="Bonds A."/>
            <person name="Quandt C.A."/>
            <person name="Barry K."/>
            <person name="Liu P."/>
            <person name="Grigoriev I."/>
            <person name="Longcore J.E."/>
            <person name="James T.Y."/>
        </authorList>
    </citation>
    <scope>NUCLEOTIDE SEQUENCE</scope>
    <source>
        <strain evidence="2">PLAUS21</strain>
    </source>
</reference>
<dbReference type="AlphaFoldDB" id="A0AAD5UN49"/>
<organism evidence="2 3">
    <name type="scientific">Boothiomyces macroporosus</name>
    <dbReference type="NCBI Taxonomy" id="261099"/>
    <lineage>
        <taxon>Eukaryota</taxon>
        <taxon>Fungi</taxon>
        <taxon>Fungi incertae sedis</taxon>
        <taxon>Chytridiomycota</taxon>
        <taxon>Chytridiomycota incertae sedis</taxon>
        <taxon>Chytridiomycetes</taxon>
        <taxon>Rhizophydiales</taxon>
        <taxon>Terramycetaceae</taxon>
        <taxon>Boothiomyces</taxon>
    </lineage>
</organism>
<evidence type="ECO:0000313" key="3">
    <source>
        <dbReference type="Proteomes" id="UP001210925"/>
    </source>
</evidence>
<gene>
    <name evidence="2" type="ORF">HK103_006969</name>
</gene>
<proteinExistence type="predicted"/>